<accession>A0AA38Y690</accession>
<name>A0AA38Y690_9EURO</name>
<dbReference type="Gene3D" id="3.40.50.720">
    <property type="entry name" value="NAD(P)-binding Rossmann-like Domain"/>
    <property type="match status" value="1"/>
</dbReference>
<evidence type="ECO:0000313" key="4">
    <source>
        <dbReference type="Proteomes" id="UP001172681"/>
    </source>
</evidence>
<reference evidence="3" key="1">
    <citation type="submission" date="2022-10" db="EMBL/GenBank/DDBJ databases">
        <title>Culturing micro-colonial fungi from biological soil crusts in the Mojave desert and describing Neophaeococcomyces mojavensis, and introducing the new genera and species Taxawa tesnikishii.</title>
        <authorList>
            <person name="Kurbessoian T."/>
            <person name="Stajich J.E."/>
        </authorList>
    </citation>
    <scope>NUCLEOTIDE SEQUENCE</scope>
    <source>
        <strain evidence="3">TK_35</strain>
    </source>
</reference>
<comment type="caution">
    <text evidence="3">The sequence shown here is derived from an EMBL/GenBank/DDBJ whole genome shotgun (WGS) entry which is preliminary data.</text>
</comment>
<dbReference type="PANTHER" id="PTHR43580">
    <property type="entry name" value="OXIDOREDUCTASE GLYR1-RELATED"/>
    <property type="match status" value="1"/>
</dbReference>
<evidence type="ECO:0008006" key="5">
    <source>
        <dbReference type="Google" id="ProtNLM"/>
    </source>
</evidence>
<dbReference type="GO" id="GO:0050661">
    <property type="term" value="F:NADP binding"/>
    <property type="evidence" value="ECO:0007669"/>
    <property type="project" value="InterPro"/>
</dbReference>
<dbReference type="EMBL" id="JAPDRN010000027">
    <property type="protein sequence ID" value="KAJ9636962.1"/>
    <property type="molecule type" value="Genomic_DNA"/>
</dbReference>
<feature type="domain" description="NADPH-dependent reductive aminase-like C-terminal" evidence="2">
    <location>
        <begin position="173"/>
        <end position="304"/>
    </location>
</feature>
<feature type="domain" description="6-phosphogluconate dehydrogenase NADP-binding" evidence="1">
    <location>
        <begin position="15"/>
        <end position="168"/>
    </location>
</feature>
<dbReference type="PANTHER" id="PTHR43580:SF2">
    <property type="entry name" value="CYTOKINE-LIKE NUCLEAR FACTOR N-PAC"/>
    <property type="match status" value="1"/>
</dbReference>
<dbReference type="GO" id="GO:0031491">
    <property type="term" value="F:nucleosome binding"/>
    <property type="evidence" value="ECO:0007669"/>
    <property type="project" value="TreeGrafter"/>
</dbReference>
<dbReference type="AlphaFoldDB" id="A0AA38Y690"/>
<evidence type="ECO:0000313" key="3">
    <source>
        <dbReference type="EMBL" id="KAJ9636962.1"/>
    </source>
</evidence>
<dbReference type="InterPro" id="IPR048666">
    <property type="entry name" value="RedAm-like_C"/>
</dbReference>
<keyword evidence="4" id="KW-1185">Reference proteome</keyword>
<evidence type="ECO:0000259" key="1">
    <source>
        <dbReference type="Pfam" id="PF03446"/>
    </source>
</evidence>
<sequence>MSPPHSVSQSSQGSVSVLGLGLMGNALARALIQNGWKTSVWNRTAAKAEPIVHMGGILAATPAECIQASELTIFCLLDQQAVHEILGECDANCGHGRIVVDFTSGIVSDNYRSQQLAASKSFSAYVRGAIEAIPQSIGLPESILYYSGDATAFKKAENCLKVFGTSIYLGSDVSLASVQEAILGTCFYFFGVGFLQSIALLKTSKLWSSGGAENFTTRCVIPFLTEQLPVAFLDMAKEIDKEDYATKGSVVTVNTLASSLRALMKFNVDQGIPTSAFEPMLRLMEARAEQGGGGDGMASLINVFGAN</sequence>
<dbReference type="Proteomes" id="UP001172681">
    <property type="component" value="Unassembled WGS sequence"/>
</dbReference>
<gene>
    <name evidence="3" type="ORF">H2204_005109</name>
</gene>
<dbReference type="GO" id="GO:0003677">
    <property type="term" value="F:DNA binding"/>
    <property type="evidence" value="ECO:0007669"/>
    <property type="project" value="TreeGrafter"/>
</dbReference>
<evidence type="ECO:0000259" key="2">
    <source>
        <dbReference type="Pfam" id="PF21761"/>
    </source>
</evidence>
<dbReference type="SUPFAM" id="SSF51735">
    <property type="entry name" value="NAD(P)-binding Rossmann-fold domains"/>
    <property type="match status" value="1"/>
</dbReference>
<dbReference type="InterPro" id="IPR013328">
    <property type="entry name" value="6PGD_dom2"/>
</dbReference>
<dbReference type="InterPro" id="IPR006115">
    <property type="entry name" value="6PGDH_NADP-bd"/>
</dbReference>
<protein>
    <recommendedName>
        <fullName evidence="5">6-phosphogluconate dehydrogenase NADP-binding domain-containing protein</fullName>
    </recommendedName>
</protein>
<dbReference type="Pfam" id="PF21761">
    <property type="entry name" value="RedAm-like_C"/>
    <property type="match status" value="1"/>
</dbReference>
<dbReference type="GO" id="GO:0140673">
    <property type="term" value="P:transcription elongation-coupled chromatin remodeling"/>
    <property type="evidence" value="ECO:0007669"/>
    <property type="project" value="TreeGrafter"/>
</dbReference>
<dbReference type="Gene3D" id="1.10.1040.10">
    <property type="entry name" value="N-(1-d-carboxylethyl)-l-norvaline Dehydrogenase, domain 2"/>
    <property type="match status" value="1"/>
</dbReference>
<dbReference type="InterPro" id="IPR051265">
    <property type="entry name" value="HIBADH-related_NP60_sf"/>
</dbReference>
<organism evidence="3 4">
    <name type="scientific">Knufia peltigerae</name>
    <dbReference type="NCBI Taxonomy" id="1002370"/>
    <lineage>
        <taxon>Eukaryota</taxon>
        <taxon>Fungi</taxon>
        <taxon>Dikarya</taxon>
        <taxon>Ascomycota</taxon>
        <taxon>Pezizomycotina</taxon>
        <taxon>Eurotiomycetes</taxon>
        <taxon>Chaetothyriomycetidae</taxon>
        <taxon>Chaetothyriales</taxon>
        <taxon>Trichomeriaceae</taxon>
        <taxon>Knufia</taxon>
    </lineage>
</organism>
<dbReference type="InterPro" id="IPR036291">
    <property type="entry name" value="NAD(P)-bd_dom_sf"/>
</dbReference>
<dbReference type="GO" id="GO:0016491">
    <property type="term" value="F:oxidoreductase activity"/>
    <property type="evidence" value="ECO:0007669"/>
    <property type="project" value="UniProtKB-KW"/>
</dbReference>
<dbReference type="GO" id="GO:0000785">
    <property type="term" value="C:chromatin"/>
    <property type="evidence" value="ECO:0007669"/>
    <property type="project" value="TreeGrafter"/>
</dbReference>
<dbReference type="Pfam" id="PF03446">
    <property type="entry name" value="NAD_binding_2"/>
    <property type="match status" value="1"/>
</dbReference>
<proteinExistence type="predicted"/>